<organism evidence="1 2">
    <name type="scientific">Camellia lanceoleosa</name>
    <dbReference type="NCBI Taxonomy" id="1840588"/>
    <lineage>
        <taxon>Eukaryota</taxon>
        <taxon>Viridiplantae</taxon>
        <taxon>Streptophyta</taxon>
        <taxon>Embryophyta</taxon>
        <taxon>Tracheophyta</taxon>
        <taxon>Spermatophyta</taxon>
        <taxon>Magnoliopsida</taxon>
        <taxon>eudicotyledons</taxon>
        <taxon>Gunneridae</taxon>
        <taxon>Pentapetalae</taxon>
        <taxon>asterids</taxon>
        <taxon>Ericales</taxon>
        <taxon>Theaceae</taxon>
        <taxon>Camellia</taxon>
    </lineage>
</organism>
<gene>
    <name evidence="1" type="ORF">LOK49_LG07G00498</name>
</gene>
<accession>A0ACC0GY00</accession>
<dbReference type="Proteomes" id="UP001060215">
    <property type="component" value="Chromosome 7"/>
</dbReference>
<name>A0ACC0GY00_9ERIC</name>
<evidence type="ECO:0000313" key="2">
    <source>
        <dbReference type="Proteomes" id="UP001060215"/>
    </source>
</evidence>
<comment type="caution">
    <text evidence="1">The sequence shown here is derived from an EMBL/GenBank/DDBJ whole genome shotgun (WGS) entry which is preliminary data.</text>
</comment>
<keyword evidence="2" id="KW-1185">Reference proteome</keyword>
<protein>
    <submittedName>
        <fullName evidence="1">F-box/LRR-repeat protein</fullName>
    </submittedName>
</protein>
<dbReference type="EMBL" id="CM045764">
    <property type="protein sequence ID" value="KAI8005574.1"/>
    <property type="molecule type" value="Genomic_DNA"/>
</dbReference>
<reference evidence="1 2" key="1">
    <citation type="journal article" date="2022" name="Plant J.">
        <title>Chromosome-level genome of Camellia lanceoleosa provides a valuable resource for understanding genome evolution and self-incompatibility.</title>
        <authorList>
            <person name="Gong W."/>
            <person name="Xiao S."/>
            <person name="Wang L."/>
            <person name="Liao Z."/>
            <person name="Chang Y."/>
            <person name="Mo W."/>
            <person name="Hu G."/>
            <person name="Li W."/>
            <person name="Zhao G."/>
            <person name="Zhu H."/>
            <person name="Hu X."/>
            <person name="Ji K."/>
            <person name="Xiang X."/>
            <person name="Song Q."/>
            <person name="Yuan D."/>
            <person name="Jin S."/>
            <person name="Zhang L."/>
        </authorList>
    </citation>
    <scope>NUCLEOTIDE SEQUENCE [LARGE SCALE GENOMIC DNA]</scope>
    <source>
        <strain evidence="1">SQ_2022a</strain>
    </source>
</reference>
<sequence>MKDRSSTTQKYDQKSKLGDVYEEKDRISSLSDAILSHILSFMPIKCAARTSLLSTRWKSIWTSVPTINLKQLYFRNNEDLSSGFMDFVNMVLLL</sequence>
<evidence type="ECO:0000313" key="1">
    <source>
        <dbReference type="EMBL" id="KAI8005574.1"/>
    </source>
</evidence>
<proteinExistence type="predicted"/>